<reference evidence="2" key="1">
    <citation type="journal article" date="2017" name="Front. Plant Sci.">
        <title>Climate Clever Clovers: New Paradigm to Reduce the Environmental Footprint of Ruminants by Breeding Low Methanogenic Forages Utilizing Haplotype Variation.</title>
        <authorList>
            <person name="Kaur P."/>
            <person name="Appels R."/>
            <person name="Bayer P.E."/>
            <person name="Keeble-Gagnere G."/>
            <person name="Wang J."/>
            <person name="Hirakawa H."/>
            <person name="Shirasawa K."/>
            <person name="Vercoe P."/>
            <person name="Stefanova K."/>
            <person name="Durmic Z."/>
            <person name="Nichols P."/>
            <person name="Revell C."/>
            <person name="Isobe S.N."/>
            <person name="Edwards D."/>
            <person name="Erskine W."/>
        </authorList>
    </citation>
    <scope>NUCLEOTIDE SEQUENCE [LARGE SCALE GENOMIC DNA]</scope>
    <source>
        <strain evidence="2">cv. Daliak</strain>
    </source>
</reference>
<protein>
    <submittedName>
        <fullName evidence="1">Uncharacterized protein</fullName>
    </submittedName>
</protein>
<evidence type="ECO:0000313" key="1">
    <source>
        <dbReference type="EMBL" id="GAU42151.1"/>
    </source>
</evidence>
<keyword evidence="2" id="KW-1185">Reference proteome</keyword>
<dbReference type="EMBL" id="DF973902">
    <property type="protein sequence ID" value="GAU42151.1"/>
    <property type="molecule type" value="Genomic_DNA"/>
</dbReference>
<organism evidence="1 2">
    <name type="scientific">Trifolium subterraneum</name>
    <name type="common">Subterranean clover</name>
    <dbReference type="NCBI Taxonomy" id="3900"/>
    <lineage>
        <taxon>Eukaryota</taxon>
        <taxon>Viridiplantae</taxon>
        <taxon>Streptophyta</taxon>
        <taxon>Embryophyta</taxon>
        <taxon>Tracheophyta</taxon>
        <taxon>Spermatophyta</taxon>
        <taxon>Magnoliopsida</taxon>
        <taxon>eudicotyledons</taxon>
        <taxon>Gunneridae</taxon>
        <taxon>Pentapetalae</taxon>
        <taxon>rosids</taxon>
        <taxon>fabids</taxon>
        <taxon>Fabales</taxon>
        <taxon>Fabaceae</taxon>
        <taxon>Papilionoideae</taxon>
        <taxon>50 kb inversion clade</taxon>
        <taxon>NPAAA clade</taxon>
        <taxon>Hologalegina</taxon>
        <taxon>IRL clade</taxon>
        <taxon>Trifolieae</taxon>
        <taxon>Trifolium</taxon>
    </lineage>
</organism>
<accession>A0A2Z6NEE1</accession>
<name>A0A2Z6NEE1_TRISU</name>
<proteinExistence type="predicted"/>
<dbReference type="AlphaFoldDB" id="A0A2Z6NEE1"/>
<dbReference type="Proteomes" id="UP000242715">
    <property type="component" value="Unassembled WGS sequence"/>
</dbReference>
<evidence type="ECO:0000313" key="2">
    <source>
        <dbReference type="Proteomes" id="UP000242715"/>
    </source>
</evidence>
<sequence>MVGEWCVVYTEQQTNRLSATPSANSGSPTAESTLQQISNDAELLPWQRPRYEWWKCNRLGLVYAKFRWHFCCSRYK</sequence>
<gene>
    <name evidence="1" type="ORF">TSUD_89500</name>
</gene>